<evidence type="ECO:0000313" key="8">
    <source>
        <dbReference type="Proteomes" id="UP001339883"/>
    </source>
</evidence>
<dbReference type="GO" id="GO:0008909">
    <property type="term" value="F:isochorismate synthase activity"/>
    <property type="evidence" value="ECO:0007669"/>
    <property type="project" value="UniProtKB-EC"/>
</dbReference>
<protein>
    <recommendedName>
        <fullName evidence="3">isochorismate synthase</fullName>
        <ecNumber evidence="3">5.4.4.2</ecNumber>
    </recommendedName>
    <alternativeName>
        <fullName evidence="5">Isochorismate mutase</fullName>
    </alternativeName>
</protein>
<evidence type="ECO:0000256" key="5">
    <source>
        <dbReference type="ARBA" id="ARBA00041564"/>
    </source>
</evidence>
<sequence>MQSIDTENDELFDNKTACFFTKEYHLVANDLFETISLPAKNLDQLQQQITQSFNKLKHESGAKPILIGAIPFDTSQPSSLNIYRQHTKNTARFDTEIAKIKPLEVRNKKQVVEYSYFTKMIETALDHFSQQRLDKIVISQVADFELLNQKKATDLAMTLSVQNPFAYSFVVPVDQGRYLFGASPELLLAKENLNVRSNPLAGSRPHSEDKEVNECLEEELRNSDKDLYEHKIVVDSILKNLTPWCHQLNYSKQPEILKTPTMLHLSSVFQGTLKNNQNQNDALSIALALHPTPAICGSPTHLAKDFILAHEGYDREYYAGLVGWMDAEGNGEWVVTIRCGLLNKSSIRLYAGAGIVAGSDADLEWNETEAKMQTMLNTLSGN</sequence>
<dbReference type="InterPro" id="IPR005801">
    <property type="entry name" value="ADC_synthase"/>
</dbReference>
<evidence type="ECO:0000256" key="4">
    <source>
        <dbReference type="ARBA" id="ARBA00023235"/>
    </source>
</evidence>
<feature type="domain" description="Chorismate-utilising enzyme C-terminal" evidence="6">
    <location>
        <begin position="117"/>
        <end position="371"/>
    </location>
</feature>
<dbReference type="NCBIfam" id="TIGR00543">
    <property type="entry name" value="isochor_syn"/>
    <property type="match status" value="1"/>
</dbReference>
<comment type="caution">
    <text evidence="7">The sequence shown here is derived from an EMBL/GenBank/DDBJ whole genome shotgun (WGS) entry which is preliminary data.</text>
</comment>
<dbReference type="RefSeq" id="WP_325775861.1">
    <property type="nucleotide sequence ID" value="NZ_VTDN01000008.1"/>
</dbReference>
<gene>
    <name evidence="7" type="ORF">I2F25_10675</name>
</gene>
<evidence type="ECO:0000259" key="6">
    <source>
        <dbReference type="Pfam" id="PF00425"/>
    </source>
</evidence>
<keyword evidence="4 7" id="KW-0413">Isomerase</keyword>
<keyword evidence="8" id="KW-1185">Reference proteome</keyword>
<comment type="similarity">
    <text evidence="2">Belongs to the isochorismate synthase family.</text>
</comment>
<reference evidence="7 8" key="1">
    <citation type="submission" date="2019-08" db="EMBL/GenBank/DDBJ databases">
        <title>Five species of Acinetobacter isolated from floral nectar and animal pollinators.</title>
        <authorList>
            <person name="Hendry T.A."/>
        </authorList>
    </citation>
    <scope>NUCLEOTIDE SEQUENCE [LARGE SCALE GENOMIC DNA]</scope>
    <source>
        <strain evidence="7 8">MD18.27</strain>
    </source>
</reference>
<organism evidence="7 8">
    <name type="scientific">Acinetobacter pollinis</name>
    <dbReference type="NCBI Taxonomy" id="2605270"/>
    <lineage>
        <taxon>Bacteria</taxon>
        <taxon>Pseudomonadati</taxon>
        <taxon>Pseudomonadota</taxon>
        <taxon>Gammaproteobacteria</taxon>
        <taxon>Moraxellales</taxon>
        <taxon>Moraxellaceae</taxon>
        <taxon>Acinetobacter</taxon>
    </lineage>
</organism>
<dbReference type="Pfam" id="PF00425">
    <property type="entry name" value="Chorismate_bind"/>
    <property type="match status" value="1"/>
</dbReference>
<dbReference type="PANTHER" id="PTHR42839:SF2">
    <property type="entry name" value="ISOCHORISMATE SYNTHASE ENTC"/>
    <property type="match status" value="1"/>
</dbReference>
<dbReference type="EMBL" id="VTDN01000008">
    <property type="protein sequence ID" value="MEB5477505.1"/>
    <property type="molecule type" value="Genomic_DNA"/>
</dbReference>
<dbReference type="Gene3D" id="3.60.120.10">
    <property type="entry name" value="Anthranilate synthase"/>
    <property type="match status" value="1"/>
</dbReference>
<evidence type="ECO:0000313" key="7">
    <source>
        <dbReference type="EMBL" id="MEB5477505.1"/>
    </source>
</evidence>
<accession>A0ABU6DUU4</accession>
<dbReference type="SUPFAM" id="SSF56322">
    <property type="entry name" value="ADC synthase"/>
    <property type="match status" value="1"/>
</dbReference>
<dbReference type="EC" id="5.4.4.2" evidence="3"/>
<evidence type="ECO:0000256" key="3">
    <source>
        <dbReference type="ARBA" id="ARBA00012824"/>
    </source>
</evidence>
<dbReference type="InterPro" id="IPR015890">
    <property type="entry name" value="Chorismate_C"/>
</dbReference>
<comment type="catalytic activity">
    <reaction evidence="1">
        <text>chorismate = isochorismate</text>
        <dbReference type="Rhea" id="RHEA:18985"/>
        <dbReference type="ChEBI" id="CHEBI:29748"/>
        <dbReference type="ChEBI" id="CHEBI:29780"/>
        <dbReference type="EC" id="5.4.4.2"/>
    </reaction>
</comment>
<dbReference type="PANTHER" id="PTHR42839">
    <property type="entry name" value="ISOCHORISMATE SYNTHASE ENTC"/>
    <property type="match status" value="1"/>
</dbReference>
<dbReference type="InterPro" id="IPR004561">
    <property type="entry name" value="IsoChor_synthase"/>
</dbReference>
<proteinExistence type="inferred from homology"/>
<evidence type="ECO:0000256" key="1">
    <source>
        <dbReference type="ARBA" id="ARBA00000799"/>
    </source>
</evidence>
<name>A0ABU6DUU4_9GAMM</name>
<dbReference type="Proteomes" id="UP001339883">
    <property type="component" value="Unassembled WGS sequence"/>
</dbReference>
<evidence type="ECO:0000256" key="2">
    <source>
        <dbReference type="ARBA" id="ARBA00005297"/>
    </source>
</evidence>